<accession>A0A5C6C819</accession>
<feature type="signal peptide" evidence="1">
    <location>
        <begin position="1"/>
        <end position="20"/>
    </location>
</feature>
<dbReference type="Proteomes" id="UP000316304">
    <property type="component" value="Unassembled WGS sequence"/>
</dbReference>
<proteinExistence type="predicted"/>
<evidence type="ECO:0000313" key="3">
    <source>
        <dbReference type="Proteomes" id="UP000316304"/>
    </source>
</evidence>
<sequence length="324" mass="35201" precursor="true">MLQRFVLIAFLAVGGSRTFAQDEFQTVDSPFAQEGPKAVYINDQGSYFLGNRKGAAIYSYANKTYWSELKFVRSAGLRATDNSGFTEQGFIYKDKEDPTSFFFGASSFNTVDGRTRWRLYISGDGQTFTGVKTYSGTVRSEPTQESVTDFLASLQGASDRDSSSGARFPLTTDTVTDHDGQTTAYVHAKASRRSQDGLVELFVRVKKAGLNGSGYAYGQVVLLDDTQNTLFKSDILNVHRGANADPLNNPGVARGKTDGSFTVPLDVINRTRHLAIVAKASNNSGLPRDIDEFTASLNKIRDALEAGRGVAEEAIKIYLIASGG</sequence>
<gene>
    <name evidence="2" type="ORF">Pla52o_46820</name>
</gene>
<protein>
    <submittedName>
        <fullName evidence="2">Uncharacterized protein</fullName>
    </submittedName>
</protein>
<reference evidence="2 3" key="1">
    <citation type="submission" date="2019-02" db="EMBL/GenBank/DDBJ databases">
        <title>Deep-cultivation of Planctomycetes and their phenomic and genomic characterization uncovers novel biology.</title>
        <authorList>
            <person name="Wiegand S."/>
            <person name="Jogler M."/>
            <person name="Boedeker C."/>
            <person name="Pinto D."/>
            <person name="Vollmers J."/>
            <person name="Rivas-Marin E."/>
            <person name="Kohn T."/>
            <person name="Peeters S.H."/>
            <person name="Heuer A."/>
            <person name="Rast P."/>
            <person name="Oberbeckmann S."/>
            <person name="Bunk B."/>
            <person name="Jeske O."/>
            <person name="Meyerdierks A."/>
            <person name="Storesund J.E."/>
            <person name="Kallscheuer N."/>
            <person name="Luecker S."/>
            <person name="Lage O.M."/>
            <person name="Pohl T."/>
            <person name="Merkel B.J."/>
            <person name="Hornburger P."/>
            <person name="Mueller R.-W."/>
            <person name="Bruemmer F."/>
            <person name="Labrenz M."/>
            <person name="Spormann A.M."/>
            <person name="Op Den Camp H."/>
            <person name="Overmann J."/>
            <person name="Amann R."/>
            <person name="Jetten M.S.M."/>
            <person name="Mascher T."/>
            <person name="Medema M.H."/>
            <person name="Devos D.P."/>
            <person name="Kaster A.-K."/>
            <person name="Ovreas L."/>
            <person name="Rohde M."/>
            <person name="Galperin M.Y."/>
            <person name="Jogler C."/>
        </authorList>
    </citation>
    <scope>NUCLEOTIDE SEQUENCE [LARGE SCALE GENOMIC DNA]</scope>
    <source>
        <strain evidence="2 3">Pla52o</strain>
    </source>
</reference>
<comment type="caution">
    <text evidence="2">The sequence shown here is derived from an EMBL/GenBank/DDBJ whole genome shotgun (WGS) entry which is preliminary data.</text>
</comment>
<feature type="chain" id="PRO_5023105845" evidence="1">
    <location>
        <begin position="21"/>
        <end position="324"/>
    </location>
</feature>
<evidence type="ECO:0000313" key="2">
    <source>
        <dbReference type="EMBL" id="TWU20167.1"/>
    </source>
</evidence>
<keyword evidence="3" id="KW-1185">Reference proteome</keyword>
<evidence type="ECO:0000256" key="1">
    <source>
        <dbReference type="SAM" id="SignalP"/>
    </source>
</evidence>
<name>A0A5C6C819_9BACT</name>
<dbReference type="EMBL" id="SJPT01000009">
    <property type="protein sequence ID" value="TWU20167.1"/>
    <property type="molecule type" value="Genomic_DNA"/>
</dbReference>
<keyword evidence="1" id="KW-0732">Signal</keyword>
<organism evidence="2 3">
    <name type="scientific">Novipirellula galeiformis</name>
    <dbReference type="NCBI Taxonomy" id="2528004"/>
    <lineage>
        <taxon>Bacteria</taxon>
        <taxon>Pseudomonadati</taxon>
        <taxon>Planctomycetota</taxon>
        <taxon>Planctomycetia</taxon>
        <taxon>Pirellulales</taxon>
        <taxon>Pirellulaceae</taxon>
        <taxon>Novipirellula</taxon>
    </lineage>
</organism>
<dbReference type="AlphaFoldDB" id="A0A5C6C819"/>